<dbReference type="SUPFAM" id="SSF117281">
    <property type="entry name" value="Kelch motif"/>
    <property type="match status" value="1"/>
</dbReference>
<sequence length="230" mass="26958">MPDYRSFVTVGSRIYVFCGINRTSALTIDCGSHTVQPLPSMPVPMYHATADIIEGRIYVVGKHYCDDFVWKKVMVVFNTETQKWEEPRVIKAGIAAWRGCVVVVGMLYLKDNHNDSFVYEPKENKWERDEMLNLHDWENACVVDDVLYYFDYGVKRIRAYDPKQRCWGVVNGLEDLLAKQKGYLCIDTVGYCGRLVLFFHKGKKEEVRREIWRADISLKIRQRKKRRSKT</sequence>
<evidence type="ECO:0000313" key="3">
    <source>
        <dbReference type="Proteomes" id="UP000836841"/>
    </source>
</evidence>
<feature type="domain" description="FKB95-like N-terminal Kelch" evidence="1">
    <location>
        <begin position="1"/>
        <end position="224"/>
    </location>
</feature>
<dbReference type="Pfam" id="PF25210">
    <property type="entry name" value="Kelch_FKB95"/>
    <property type="match status" value="1"/>
</dbReference>
<dbReference type="AlphaFoldDB" id="A0AAU9S580"/>
<proteinExistence type="predicted"/>
<dbReference type="Proteomes" id="UP000836841">
    <property type="component" value="Chromosome 4"/>
</dbReference>
<reference evidence="2 3" key="1">
    <citation type="submission" date="2022-03" db="EMBL/GenBank/DDBJ databases">
        <authorList>
            <person name="Nunn A."/>
            <person name="Chopra R."/>
            <person name="Nunn A."/>
            <person name="Contreras Garrido A."/>
        </authorList>
    </citation>
    <scope>NUCLEOTIDE SEQUENCE [LARGE SCALE GENOMIC DNA]</scope>
</reference>
<dbReference type="InterPro" id="IPR057499">
    <property type="entry name" value="Kelch_FKB95"/>
</dbReference>
<evidence type="ECO:0000259" key="1">
    <source>
        <dbReference type="Pfam" id="PF25210"/>
    </source>
</evidence>
<name>A0AAU9S580_THLAR</name>
<organism evidence="2 3">
    <name type="scientific">Thlaspi arvense</name>
    <name type="common">Field penny-cress</name>
    <dbReference type="NCBI Taxonomy" id="13288"/>
    <lineage>
        <taxon>Eukaryota</taxon>
        <taxon>Viridiplantae</taxon>
        <taxon>Streptophyta</taxon>
        <taxon>Embryophyta</taxon>
        <taxon>Tracheophyta</taxon>
        <taxon>Spermatophyta</taxon>
        <taxon>Magnoliopsida</taxon>
        <taxon>eudicotyledons</taxon>
        <taxon>Gunneridae</taxon>
        <taxon>Pentapetalae</taxon>
        <taxon>rosids</taxon>
        <taxon>malvids</taxon>
        <taxon>Brassicales</taxon>
        <taxon>Brassicaceae</taxon>
        <taxon>Thlaspideae</taxon>
        <taxon>Thlaspi</taxon>
    </lineage>
</organism>
<protein>
    <recommendedName>
        <fullName evidence="1">FKB95-like N-terminal Kelch domain-containing protein</fullName>
    </recommendedName>
</protein>
<dbReference type="PANTHER" id="PTHR24414:SF184">
    <property type="entry name" value="GALACTOSE OXIDASE_KELCH REPEAT SUPERFAMILY PROTEIN"/>
    <property type="match status" value="1"/>
</dbReference>
<dbReference type="Gene3D" id="2.120.10.80">
    <property type="entry name" value="Kelch-type beta propeller"/>
    <property type="match status" value="1"/>
</dbReference>
<dbReference type="EMBL" id="OU466860">
    <property type="protein sequence ID" value="CAH2060113.1"/>
    <property type="molecule type" value="Genomic_DNA"/>
</dbReference>
<accession>A0AAU9S580</accession>
<dbReference type="PANTHER" id="PTHR24414">
    <property type="entry name" value="F-BOX/KELCH-REPEAT PROTEIN SKIP4"/>
    <property type="match status" value="1"/>
</dbReference>
<dbReference type="InterPro" id="IPR050354">
    <property type="entry name" value="F-box/kelch-repeat_ARATH"/>
</dbReference>
<gene>
    <name evidence="2" type="ORF">TAV2_LOCUS14404</name>
</gene>
<keyword evidence="3" id="KW-1185">Reference proteome</keyword>
<dbReference type="InterPro" id="IPR015915">
    <property type="entry name" value="Kelch-typ_b-propeller"/>
</dbReference>
<evidence type="ECO:0000313" key="2">
    <source>
        <dbReference type="EMBL" id="CAH2060113.1"/>
    </source>
</evidence>